<reference evidence="2 3" key="1">
    <citation type="journal article" date="2016" name="Nat. Commun.">
        <title>Thousands of microbial genomes shed light on interconnected biogeochemical processes in an aquifer system.</title>
        <authorList>
            <person name="Anantharaman K."/>
            <person name="Brown C.T."/>
            <person name="Hug L.A."/>
            <person name="Sharon I."/>
            <person name="Castelle C.J."/>
            <person name="Probst A.J."/>
            <person name="Thomas B.C."/>
            <person name="Singh A."/>
            <person name="Wilkins M.J."/>
            <person name="Karaoz U."/>
            <person name="Brodie E.L."/>
            <person name="Williams K.H."/>
            <person name="Hubbard S.S."/>
            <person name="Banfield J.F."/>
        </authorList>
    </citation>
    <scope>NUCLEOTIDE SEQUENCE [LARGE SCALE GENOMIC DNA]</scope>
</reference>
<dbReference type="Gene3D" id="3.40.50.720">
    <property type="entry name" value="NAD(P)-binding Rossmann-like Domain"/>
    <property type="match status" value="1"/>
</dbReference>
<proteinExistence type="inferred from homology"/>
<dbReference type="FunFam" id="3.40.50.720:FF:000084">
    <property type="entry name" value="Short-chain dehydrogenase reductase"/>
    <property type="match status" value="1"/>
</dbReference>
<evidence type="ECO:0000313" key="3">
    <source>
        <dbReference type="Proteomes" id="UP000177941"/>
    </source>
</evidence>
<comment type="caution">
    <text evidence="2">The sequence shown here is derived from an EMBL/GenBank/DDBJ whole genome shotgun (WGS) entry which is preliminary data.</text>
</comment>
<sequence length="259" mass="28065">MDFGIAGKRALVTGTGKGIGYGIAKALASEGAKVAVISRNEIHLQELMQTMGGTEKGHYAFAADLTEKDAPTNIIKNMSQEFGNIDILVNNLGSTLEITDPFCCLDDWYRVYRMNLEVAIESTNAVLPYMRARGWGRIINISSTAGMENNGPIPYCSMKAALIAYSHSLGRVLAKEGIVLSCVLPGAIFTEGGYWDKALVEKPEHVEKYLQDRCPSGTFGEIDDIGSMVAFLASDLAKFCQGAIIPVDGGQSRHYFVKP</sequence>
<dbReference type="InterPro" id="IPR002347">
    <property type="entry name" value="SDR_fam"/>
</dbReference>
<evidence type="ECO:0000256" key="1">
    <source>
        <dbReference type="ARBA" id="ARBA00006484"/>
    </source>
</evidence>
<dbReference type="Proteomes" id="UP000177941">
    <property type="component" value="Unassembled WGS sequence"/>
</dbReference>
<dbReference type="PRINTS" id="PR00081">
    <property type="entry name" value="GDHRDH"/>
</dbReference>
<dbReference type="PANTHER" id="PTHR42879:SF2">
    <property type="entry name" value="3-OXOACYL-[ACYL-CARRIER-PROTEIN] REDUCTASE FABG"/>
    <property type="match status" value="1"/>
</dbReference>
<gene>
    <name evidence="2" type="ORF">A3E36_02020</name>
</gene>
<evidence type="ECO:0008006" key="4">
    <source>
        <dbReference type="Google" id="ProtNLM"/>
    </source>
</evidence>
<dbReference type="AlphaFoldDB" id="A0A1G1XBE2"/>
<comment type="similarity">
    <text evidence="1">Belongs to the short-chain dehydrogenases/reductases (SDR) family.</text>
</comment>
<dbReference type="PRINTS" id="PR00080">
    <property type="entry name" value="SDRFAMILY"/>
</dbReference>
<name>A0A1G1XBE2_9BACT</name>
<protein>
    <recommendedName>
        <fullName evidence="4">Oxidoreductase</fullName>
    </recommendedName>
</protein>
<dbReference type="PANTHER" id="PTHR42879">
    <property type="entry name" value="3-OXOACYL-(ACYL-CARRIER-PROTEIN) REDUCTASE"/>
    <property type="match status" value="1"/>
</dbReference>
<accession>A0A1G1XBE2</accession>
<dbReference type="SUPFAM" id="SSF51735">
    <property type="entry name" value="NAD(P)-binding Rossmann-fold domains"/>
    <property type="match status" value="1"/>
</dbReference>
<evidence type="ECO:0000313" key="2">
    <source>
        <dbReference type="EMBL" id="OGY37284.1"/>
    </source>
</evidence>
<dbReference type="InterPro" id="IPR036291">
    <property type="entry name" value="NAD(P)-bd_dom_sf"/>
</dbReference>
<dbReference type="EMBL" id="MHHS01000013">
    <property type="protein sequence ID" value="OGY37284.1"/>
    <property type="molecule type" value="Genomic_DNA"/>
</dbReference>
<dbReference type="InterPro" id="IPR050259">
    <property type="entry name" value="SDR"/>
</dbReference>
<organism evidence="2 3">
    <name type="scientific">Candidatus Andersenbacteria bacterium RIFCSPHIGHO2_12_FULL_45_11b</name>
    <dbReference type="NCBI Taxonomy" id="1797282"/>
    <lineage>
        <taxon>Bacteria</taxon>
        <taxon>Candidatus Anderseniibacteriota</taxon>
    </lineage>
</organism>
<dbReference type="Pfam" id="PF13561">
    <property type="entry name" value="adh_short_C2"/>
    <property type="match status" value="1"/>
</dbReference>